<feature type="compositionally biased region" description="Low complexity" evidence="1">
    <location>
        <begin position="113"/>
        <end position="133"/>
    </location>
</feature>
<feature type="compositionally biased region" description="Low complexity" evidence="1">
    <location>
        <begin position="43"/>
        <end position="60"/>
    </location>
</feature>
<protein>
    <submittedName>
        <fullName evidence="2">Uncharacterized protein</fullName>
    </submittedName>
</protein>
<accession>A0ABR4MH23</accession>
<evidence type="ECO:0000313" key="3">
    <source>
        <dbReference type="Proteomes" id="UP001610728"/>
    </source>
</evidence>
<sequence>MSHSLSSSSHHPPSTSASAGPSPGSAASFKEPPAADTPPDMPGTPTSTTTSLSGISTIATKDGQRGHFGGSNTLLGRGHAYSPSTTSLEAERAERISRLAGLERVSTLRAPPYGSYYNNGNNNANNNVNNSGSFTTTGSDASVSGGPGPDLAHLQQGSTVGNLPSLINGLAPVYFDAQGQPMARTKINTIGTPSATASVVSGDTQRTLDDLDESQSGCSTNIGALDCDSGGGGNPGDDSIASLNYTASSGDMLMLDENMSVSAQSVGGFDDRLSDDGAASLVGFGEGAGSTISGPIYQRRQLSSMAAGTLWGPGPSTGSANGGDDMDSPGASTGRFVGGSASTSGGMLLHKRVDSSHSLGEMTSVSNRGGATGSGGGGEQYDPCSSAGMDTAASSYEALQVKPRGSREHFAGAAGAGPTFVD</sequence>
<comment type="caution">
    <text evidence="2">The sequence shown here is derived from an EMBL/GenBank/DDBJ whole genome shotgun (WGS) entry which is preliminary data.</text>
</comment>
<feature type="compositionally biased region" description="Low complexity" evidence="1">
    <location>
        <begin position="1"/>
        <end position="34"/>
    </location>
</feature>
<dbReference type="RefSeq" id="XP_070858752.1">
    <property type="nucleotide sequence ID" value="XM_071003378.1"/>
</dbReference>
<feature type="region of interest" description="Disordered" evidence="1">
    <location>
        <begin position="312"/>
        <end position="337"/>
    </location>
</feature>
<gene>
    <name evidence="2" type="ORF">HOO65_050693</name>
</gene>
<evidence type="ECO:0000256" key="1">
    <source>
        <dbReference type="SAM" id="MobiDB-lite"/>
    </source>
</evidence>
<proteinExistence type="predicted"/>
<feature type="compositionally biased region" description="Polar residues" evidence="1">
    <location>
        <begin position="356"/>
        <end position="367"/>
    </location>
</feature>
<feature type="region of interest" description="Disordered" evidence="1">
    <location>
        <begin position="111"/>
        <end position="147"/>
    </location>
</feature>
<reference evidence="2 3" key="1">
    <citation type="submission" date="2020-05" db="EMBL/GenBank/DDBJ databases">
        <title>Ceratocystis lukuohia genome.</title>
        <authorList>
            <person name="Harrington T.C."/>
            <person name="Kim K."/>
            <person name="Mayers C.G."/>
        </authorList>
    </citation>
    <scope>NUCLEOTIDE SEQUENCE [LARGE SCALE GENOMIC DNA]</scope>
    <source>
        <strain evidence="2 3">C4212</strain>
    </source>
</reference>
<dbReference type="Proteomes" id="UP001610728">
    <property type="component" value="Unassembled WGS sequence"/>
</dbReference>
<feature type="region of interest" description="Disordered" evidence="1">
    <location>
        <begin position="1"/>
        <end position="89"/>
    </location>
</feature>
<organism evidence="2 3">
    <name type="scientific">Ceratocystis lukuohia</name>
    <dbReference type="NCBI Taxonomy" id="2019550"/>
    <lineage>
        <taxon>Eukaryota</taxon>
        <taxon>Fungi</taxon>
        <taxon>Dikarya</taxon>
        <taxon>Ascomycota</taxon>
        <taxon>Pezizomycotina</taxon>
        <taxon>Sordariomycetes</taxon>
        <taxon>Hypocreomycetidae</taxon>
        <taxon>Microascales</taxon>
        <taxon>Ceratocystidaceae</taxon>
        <taxon>Ceratocystis</taxon>
    </lineage>
</organism>
<name>A0ABR4MH23_9PEZI</name>
<feature type="region of interest" description="Disordered" evidence="1">
    <location>
        <begin position="355"/>
        <end position="389"/>
    </location>
</feature>
<feature type="compositionally biased region" description="Gly residues" evidence="1">
    <location>
        <begin position="370"/>
        <end position="379"/>
    </location>
</feature>
<dbReference type="EMBL" id="JABSNW010000005">
    <property type="protein sequence ID" value="KAL2887572.1"/>
    <property type="molecule type" value="Genomic_DNA"/>
</dbReference>
<evidence type="ECO:0000313" key="2">
    <source>
        <dbReference type="EMBL" id="KAL2887572.1"/>
    </source>
</evidence>
<keyword evidence="3" id="KW-1185">Reference proteome</keyword>
<dbReference type="GeneID" id="98119305"/>